<dbReference type="SUPFAM" id="SSF111283">
    <property type="entry name" value="Putative modulator of DNA gyrase, PmbA/TldD"/>
    <property type="match status" value="1"/>
</dbReference>
<protein>
    <recommendedName>
        <fullName evidence="2">Metalloprotease TldD/E C-terminal domain-containing protein</fullName>
    </recommendedName>
</protein>
<evidence type="ECO:0000259" key="2">
    <source>
        <dbReference type="Pfam" id="PF19289"/>
    </source>
</evidence>
<feature type="domain" description="Metalloprotease TldD/E C-terminal" evidence="2">
    <location>
        <begin position="2"/>
        <end position="116"/>
    </location>
</feature>
<accession>X1JMB8</accession>
<evidence type="ECO:0000313" key="3">
    <source>
        <dbReference type="EMBL" id="GAH95217.1"/>
    </source>
</evidence>
<dbReference type="AlphaFoldDB" id="X1JMB8"/>
<dbReference type="GO" id="GO:0006508">
    <property type="term" value="P:proteolysis"/>
    <property type="evidence" value="ECO:0007669"/>
    <property type="project" value="InterPro"/>
</dbReference>
<feature type="non-terminal residue" evidence="3">
    <location>
        <position position="118"/>
    </location>
</feature>
<dbReference type="InterPro" id="IPR036059">
    <property type="entry name" value="TldD/PmbA_sf"/>
</dbReference>
<dbReference type="EMBL" id="BARU01046970">
    <property type="protein sequence ID" value="GAH95217.1"/>
    <property type="molecule type" value="Genomic_DNA"/>
</dbReference>
<organism evidence="3">
    <name type="scientific">marine sediment metagenome</name>
    <dbReference type="NCBI Taxonomy" id="412755"/>
    <lineage>
        <taxon>unclassified sequences</taxon>
        <taxon>metagenomes</taxon>
        <taxon>ecological metagenomes</taxon>
    </lineage>
</organism>
<dbReference type="GO" id="GO:0005829">
    <property type="term" value="C:cytosol"/>
    <property type="evidence" value="ECO:0007669"/>
    <property type="project" value="TreeGrafter"/>
</dbReference>
<gene>
    <name evidence="3" type="ORF">S03H2_70602</name>
</gene>
<feature type="non-terminal residue" evidence="3">
    <location>
        <position position="1"/>
    </location>
</feature>
<dbReference type="InterPro" id="IPR045569">
    <property type="entry name" value="Metalloprtase-TldD/E_C"/>
</dbReference>
<dbReference type="InterPro" id="IPR051463">
    <property type="entry name" value="Peptidase_U62_metallo"/>
</dbReference>
<comment type="similarity">
    <text evidence="1">Belongs to the peptidase U62 family.</text>
</comment>
<dbReference type="Pfam" id="PF19289">
    <property type="entry name" value="PmbA_TldD_3rd"/>
    <property type="match status" value="1"/>
</dbReference>
<name>X1JMB8_9ZZZZ</name>
<reference evidence="3" key="1">
    <citation type="journal article" date="2014" name="Front. Microbiol.">
        <title>High frequency of phylogenetically diverse reductive dehalogenase-homologous genes in deep subseafloor sedimentary metagenomes.</title>
        <authorList>
            <person name="Kawai M."/>
            <person name="Futagami T."/>
            <person name="Toyoda A."/>
            <person name="Takaki Y."/>
            <person name="Nishi S."/>
            <person name="Hori S."/>
            <person name="Arai W."/>
            <person name="Tsubouchi T."/>
            <person name="Morono Y."/>
            <person name="Uchiyama I."/>
            <person name="Ito T."/>
            <person name="Fujiyama A."/>
            <person name="Inagaki F."/>
            <person name="Takami H."/>
        </authorList>
    </citation>
    <scope>NUCLEOTIDE SEQUENCE</scope>
    <source>
        <strain evidence="3">Expedition CK06-06</strain>
    </source>
</reference>
<dbReference type="PANTHER" id="PTHR30624:SF11">
    <property type="entry name" value="ZINC-DEPENDENT PROTEASE, TLDD_PMBA FAMILY"/>
    <property type="match status" value="1"/>
</dbReference>
<dbReference type="GO" id="GO:0008237">
    <property type="term" value="F:metallopeptidase activity"/>
    <property type="evidence" value="ECO:0007669"/>
    <property type="project" value="InterPro"/>
</dbReference>
<dbReference type="PANTHER" id="PTHR30624">
    <property type="entry name" value="UNCHARACTERIZED PROTEIN TLDD AND PMBA"/>
    <property type="match status" value="1"/>
</dbReference>
<sequence length="118" mass="13370">QDMIGEKIGSNEVTIIDDPTLVGSYGYYLYDDEGIKAGPRHLLKDGIFQDMLHNRESAAFMQTKSTAAARAIGYNREPIPRMANTYLSPGDFELEELIEDVKIGVLMHNFTEWNIDDR</sequence>
<comment type="caution">
    <text evidence="3">The sequence shown here is derived from an EMBL/GenBank/DDBJ whole genome shotgun (WGS) entry which is preliminary data.</text>
</comment>
<proteinExistence type="inferred from homology"/>
<evidence type="ECO:0000256" key="1">
    <source>
        <dbReference type="ARBA" id="ARBA00005836"/>
    </source>
</evidence>